<accession>A0A2P2IHG7</accession>
<proteinExistence type="predicted"/>
<sequence>MDYIKLQHTSSRKIPTLLGWMHEQKRLYWAPDVHN</sequence>
<name>A0A2P2IHG7_RHIMU</name>
<dbReference type="EMBL" id="GGEC01000191">
    <property type="protein sequence ID" value="MBW80674.1"/>
    <property type="molecule type" value="Transcribed_RNA"/>
</dbReference>
<reference evidence="1" key="1">
    <citation type="submission" date="2018-02" db="EMBL/GenBank/DDBJ databases">
        <title>Rhizophora mucronata_Transcriptome.</title>
        <authorList>
            <person name="Meera S.P."/>
            <person name="Sreeshan A."/>
            <person name="Augustine A."/>
        </authorList>
    </citation>
    <scope>NUCLEOTIDE SEQUENCE</scope>
    <source>
        <tissue evidence="1">Leaf</tissue>
    </source>
</reference>
<dbReference type="AlphaFoldDB" id="A0A2P2IHG7"/>
<evidence type="ECO:0000313" key="1">
    <source>
        <dbReference type="EMBL" id="MBW80674.1"/>
    </source>
</evidence>
<protein>
    <submittedName>
        <fullName evidence="1">Uncharacterized protein</fullName>
    </submittedName>
</protein>
<organism evidence="1">
    <name type="scientific">Rhizophora mucronata</name>
    <name type="common">Asiatic mangrove</name>
    <dbReference type="NCBI Taxonomy" id="61149"/>
    <lineage>
        <taxon>Eukaryota</taxon>
        <taxon>Viridiplantae</taxon>
        <taxon>Streptophyta</taxon>
        <taxon>Embryophyta</taxon>
        <taxon>Tracheophyta</taxon>
        <taxon>Spermatophyta</taxon>
        <taxon>Magnoliopsida</taxon>
        <taxon>eudicotyledons</taxon>
        <taxon>Gunneridae</taxon>
        <taxon>Pentapetalae</taxon>
        <taxon>rosids</taxon>
        <taxon>fabids</taxon>
        <taxon>Malpighiales</taxon>
        <taxon>Rhizophoraceae</taxon>
        <taxon>Rhizophora</taxon>
    </lineage>
</organism>